<dbReference type="InterPro" id="IPR017972">
    <property type="entry name" value="Cyt_P450_CS"/>
</dbReference>
<reference evidence="3 4" key="1">
    <citation type="submission" date="2017-09" db="EMBL/GenBank/DDBJ databases">
        <title>Sequencing the genomes of two abundant thermophiles in Great Basin hot springs: Thermocrinis jamiesonii and novel Chloroflexi Thermoflexus hugenholtzii.</title>
        <authorList>
            <person name="Hedlund B."/>
        </authorList>
    </citation>
    <scope>NUCLEOTIDE SEQUENCE [LARGE SCALE GENOMIC DNA]</scope>
    <source>
        <strain evidence="3 4">G233</strain>
    </source>
</reference>
<dbReference type="GO" id="GO:0020037">
    <property type="term" value="F:heme binding"/>
    <property type="evidence" value="ECO:0007669"/>
    <property type="project" value="InterPro"/>
</dbReference>
<evidence type="ECO:0000256" key="1">
    <source>
        <dbReference type="ARBA" id="ARBA00010617"/>
    </source>
</evidence>
<accession>A0A2A9HG61</accession>
<keyword evidence="2" id="KW-0560">Oxidoreductase</keyword>
<evidence type="ECO:0000313" key="3">
    <source>
        <dbReference type="EMBL" id="PFG73995.1"/>
    </source>
</evidence>
<keyword evidence="2" id="KW-0503">Monooxygenase</keyword>
<dbReference type="PANTHER" id="PTHR46696:SF1">
    <property type="entry name" value="CYTOCHROME P450 YJIB-RELATED"/>
    <property type="match status" value="1"/>
</dbReference>
<evidence type="ECO:0000256" key="2">
    <source>
        <dbReference type="RuleBase" id="RU000461"/>
    </source>
</evidence>
<dbReference type="InterPro" id="IPR002397">
    <property type="entry name" value="Cyt_P450_B"/>
</dbReference>
<evidence type="ECO:0008006" key="5">
    <source>
        <dbReference type="Google" id="ProtNLM"/>
    </source>
</evidence>
<keyword evidence="4" id="KW-1185">Reference proteome</keyword>
<dbReference type="PANTHER" id="PTHR46696">
    <property type="entry name" value="P450, PUTATIVE (EUROFUNG)-RELATED"/>
    <property type="match status" value="1"/>
</dbReference>
<dbReference type="PROSITE" id="PS00086">
    <property type="entry name" value="CYTOCHROME_P450"/>
    <property type="match status" value="1"/>
</dbReference>
<dbReference type="PRINTS" id="PR00385">
    <property type="entry name" value="P450"/>
</dbReference>
<dbReference type="RefSeq" id="WP_098503417.1">
    <property type="nucleotide sequence ID" value="NZ_PDJQ01000001.1"/>
</dbReference>
<dbReference type="AlphaFoldDB" id="A0A2A9HG61"/>
<keyword evidence="2" id="KW-0479">Metal-binding</keyword>
<proteinExistence type="inferred from homology"/>
<dbReference type="GO" id="GO:0004497">
    <property type="term" value="F:monooxygenase activity"/>
    <property type="evidence" value="ECO:0007669"/>
    <property type="project" value="UniProtKB-KW"/>
</dbReference>
<sequence>MVFFRPDRPGYGENPYPELERLRRAEPVHWSANLGAWVLTRYAECEQVLLDAETFSADPADEGGPAGERVAAHRAAMPLGDAPILGHEDGPDHARLRGVVNRAFGARAIAGRQRDIRAIVAELLGRAEPGRPFELMGGLARPLAAMTALQHFGLPPARWEGFHAAALAVMRARVEGLSDPAAPAGAEAAADYILEALDEAAPAPGEDGSTVASELARALDAGELSAAEAVMLLVHIGLAGNGPTAMALGHAVAALAAHPAAGEAMLRGDLAPGAVVEETLRWDSPTHAVPRFALADVQVGGRRVRAGQRLLVMIGAANRDPERFAEPDRFDPWRREDRHLSFGVGKHYCLGAPLARAELAIALEELVRRFGVPRVVEAVRGGTLLVRGFERLVIAPREPGELEG</sequence>
<organism evidence="3 4">
    <name type="scientific">Tepidiforma thermophila (strain KCTC 52669 / CGMCC 1.13589 / G233)</name>
    <dbReference type="NCBI Taxonomy" id="2761530"/>
    <lineage>
        <taxon>Bacteria</taxon>
        <taxon>Bacillati</taxon>
        <taxon>Chloroflexota</taxon>
        <taxon>Tepidiformia</taxon>
        <taxon>Tepidiformales</taxon>
        <taxon>Tepidiformaceae</taxon>
        <taxon>Tepidiforma</taxon>
    </lineage>
</organism>
<keyword evidence="2" id="KW-0408">Iron</keyword>
<dbReference type="SUPFAM" id="SSF48264">
    <property type="entry name" value="Cytochrome P450"/>
    <property type="match status" value="1"/>
</dbReference>
<name>A0A2A9HG61_TEPT2</name>
<dbReference type="Proteomes" id="UP000223071">
    <property type="component" value="Unassembled WGS sequence"/>
</dbReference>
<dbReference type="PRINTS" id="PR00359">
    <property type="entry name" value="BP450"/>
</dbReference>
<dbReference type="EMBL" id="PDJQ01000001">
    <property type="protein sequence ID" value="PFG73995.1"/>
    <property type="molecule type" value="Genomic_DNA"/>
</dbReference>
<evidence type="ECO:0000313" key="4">
    <source>
        <dbReference type="Proteomes" id="UP000223071"/>
    </source>
</evidence>
<dbReference type="Pfam" id="PF00067">
    <property type="entry name" value="p450"/>
    <property type="match status" value="1"/>
</dbReference>
<keyword evidence="2" id="KW-0349">Heme</keyword>
<dbReference type="GO" id="GO:0005506">
    <property type="term" value="F:iron ion binding"/>
    <property type="evidence" value="ECO:0007669"/>
    <property type="project" value="InterPro"/>
</dbReference>
<gene>
    <name evidence="3" type="ORF">A9A59_1202</name>
</gene>
<protein>
    <recommendedName>
        <fullName evidence="5">Cytochrome P450</fullName>
    </recommendedName>
</protein>
<dbReference type="InterPro" id="IPR001128">
    <property type="entry name" value="Cyt_P450"/>
</dbReference>
<dbReference type="InterPro" id="IPR036396">
    <property type="entry name" value="Cyt_P450_sf"/>
</dbReference>
<dbReference type="Gene3D" id="1.10.630.10">
    <property type="entry name" value="Cytochrome P450"/>
    <property type="match status" value="1"/>
</dbReference>
<dbReference type="GO" id="GO:0016705">
    <property type="term" value="F:oxidoreductase activity, acting on paired donors, with incorporation or reduction of molecular oxygen"/>
    <property type="evidence" value="ECO:0007669"/>
    <property type="project" value="InterPro"/>
</dbReference>
<comment type="caution">
    <text evidence="3">The sequence shown here is derived from an EMBL/GenBank/DDBJ whole genome shotgun (WGS) entry which is preliminary data.</text>
</comment>
<comment type="similarity">
    <text evidence="1 2">Belongs to the cytochrome P450 family.</text>
</comment>